<evidence type="ECO:0000313" key="3">
    <source>
        <dbReference type="Proteomes" id="UP000001396"/>
    </source>
</evidence>
<proteinExistence type="predicted"/>
<protein>
    <submittedName>
        <fullName evidence="2">Uncharacterized protein</fullName>
    </submittedName>
</protein>
<organism evidence="2 3">
    <name type="scientific">Heterostelium pallidum (strain ATCC 26659 / Pp 5 / PN500)</name>
    <name type="common">Cellular slime mold</name>
    <name type="synonym">Polysphondylium pallidum</name>
    <dbReference type="NCBI Taxonomy" id="670386"/>
    <lineage>
        <taxon>Eukaryota</taxon>
        <taxon>Amoebozoa</taxon>
        <taxon>Evosea</taxon>
        <taxon>Eumycetozoa</taxon>
        <taxon>Dictyostelia</taxon>
        <taxon>Acytosteliales</taxon>
        <taxon>Acytosteliaceae</taxon>
        <taxon>Heterostelium</taxon>
    </lineage>
</organism>
<reference evidence="2 3" key="1">
    <citation type="journal article" date="2011" name="Genome Res.">
        <title>Phylogeny-wide analysis of social amoeba genomes highlights ancient origins for complex intercellular communication.</title>
        <authorList>
            <person name="Heidel A.J."/>
            <person name="Lawal H.M."/>
            <person name="Felder M."/>
            <person name="Schilde C."/>
            <person name="Helps N.R."/>
            <person name="Tunggal B."/>
            <person name="Rivero F."/>
            <person name="John U."/>
            <person name="Schleicher M."/>
            <person name="Eichinger L."/>
            <person name="Platzer M."/>
            <person name="Noegel A.A."/>
            <person name="Schaap P."/>
            <person name="Gloeckner G."/>
        </authorList>
    </citation>
    <scope>NUCLEOTIDE SEQUENCE [LARGE SCALE GENOMIC DNA]</scope>
    <source>
        <strain evidence="3">ATCC 26659 / Pp 5 / PN500</strain>
    </source>
</reference>
<dbReference type="InParanoid" id="D3BPS0"/>
<feature type="region of interest" description="Disordered" evidence="1">
    <location>
        <begin position="1"/>
        <end position="22"/>
    </location>
</feature>
<dbReference type="Proteomes" id="UP000001396">
    <property type="component" value="Unassembled WGS sequence"/>
</dbReference>
<dbReference type="GeneID" id="31365436"/>
<evidence type="ECO:0000313" key="2">
    <source>
        <dbReference type="EMBL" id="EFA76598.1"/>
    </source>
</evidence>
<evidence type="ECO:0000256" key="1">
    <source>
        <dbReference type="SAM" id="MobiDB-lite"/>
    </source>
</evidence>
<dbReference type="RefSeq" id="XP_020428730.1">
    <property type="nucleotide sequence ID" value="XM_020580751.1"/>
</dbReference>
<sequence>MPKDKLQSKEERDKDNSRPEADKIQQQVKFELDNNISQHLLVIQTPTFTDDWYSEKLIPDPSQNVKDYYDMKKTIIREYSIKKTPGNVNLYSLDPTNNNNIQPLDVRAYIHPTPLDIYYTVLTPSLSFNQTTQQANISNLPSQLSSSHTTAPPAPAIAYSKRLLLIYSKHSIPAASDFELILNSLNDIKLSLTPKKKSVAFSDMTQAKWESIIDFTGIDFKEEVIRVSPDKLQQEAIEPFARNPNLNEVDQMEPALQWLKTNIPLPASLEYKDVHDRKNLFFLSKHLSFLPFGLKGTPDFVVAPQGIKHFLTQLYLLVLISKTLIGFDFKDQVQLSQKRLTYLVVNFEQILQMINSSDLKSKSDIDFLELLVYENQFKFNRIKKNNKSYKINSIVCFSQQNVGPFYGKIKSITYQINKVKIEVCVFEPLPLEFNTKVITSKGNLINDSKFEPLKSKIEEMSQEMVHSMKKPIDL</sequence>
<name>D3BPS0_HETP5</name>
<gene>
    <name evidence="2" type="ORF">PPL_09964</name>
</gene>
<dbReference type="AlphaFoldDB" id="D3BPS0"/>
<dbReference type="EMBL" id="ADBJ01000046">
    <property type="protein sequence ID" value="EFA76598.1"/>
    <property type="molecule type" value="Genomic_DNA"/>
</dbReference>
<accession>D3BPS0</accession>
<comment type="caution">
    <text evidence="2">The sequence shown here is derived from an EMBL/GenBank/DDBJ whole genome shotgun (WGS) entry which is preliminary data.</text>
</comment>
<keyword evidence="3" id="KW-1185">Reference proteome</keyword>